<feature type="transmembrane region" description="Helical" evidence="6">
    <location>
        <begin position="63"/>
        <end position="84"/>
    </location>
</feature>
<feature type="transmembrane region" description="Helical" evidence="6">
    <location>
        <begin position="24"/>
        <end position="43"/>
    </location>
</feature>
<feature type="transmembrane region" description="Helical" evidence="6">
    <location>
        <begin position="337"/>
        <end position="356"/>
    </location>
</feature>
<dbReference type="InterPro" id="IPR051337">
    <property type="entry name" value="OPA_Antiporter"/>
</dbReference>
<keyword evidence="5 6" id="KW-0472">Membrane</keyword>
<evidence type="ECO:0000256" key="6">
    <source>
        <dbReference type="SAM" id="Phobius"/>
    </source>
</evidence>
<keyword evidence="3 6" id="KW-0812">Transmembrane</keyword>
<organism evidence="8 9">
    <name type="scientific">Dehalobacterium formicoaceticum</name>
    <dbReference type="NCBI Taxonomy" id="51515"/>
    <lineage>
        <taxon>Bacteria</taxon>
        <taxon>Bacillati</taxon>
        <taxon>Bacillota</taxon>
        <taxon>Clostridia</taxon>
        <taxon>Eubacteriales</taxon>
        <taxon>Peptococcaceae</taxon>
        <taxon>Dehalobacterium</taxon>
    </lineage>
</organism>
<evidence type="ECO:0000256" key="1">
    <source>
        <dbReference type="ARBA" id="ARBA00004651"/>
    </source>
</evidence>
<dbReference type="InterPro" id="IPR000849">
    <property type="entry name" value="Sugar_P_transporter"/>
</dbReference>
<feature type="transmembrane region" description="Helical" evidence="6">
    <location>
        <begin position="182"/>
        <end position="200"/>
    </location>
</feature>
<dbReference type="Pfam" id="PF07690">
    <property type="entry name" value="MFS_1"/>
    <property type="match status" value="1"/>
</dbReference>
<dbReference type="PANTHER" id="PTHR43826">
    <property type="entry name" value="GLUCOSE-6-PHOSPHATE EXCHANGER SLC37A4"/>
    <property type="match status" value="1"/>
</dbReference>
<feature type="transmembrane region" description="Helical" evidence="6">
    <location>
        <begin position="151"/>
        <end position="176"/>
    </location>
</feature>
<feature type="transmembrane region" description="Helical" evidence="6">
    <location>
        <begin position="242"/>
        <end position="266"/>
    </location>
</feature>
<dbReference type="InterPro" id="IPR036259">
    <property type="entry name" value="MFS_trans_sf"/>
</dbReference>
<evidence type="ECO:0000256" key="5">
    <source>
        <dbReference type="ARBA" id="ARBA00023136"/>
    </source>
</evidence>
<keyword evidence="4 6" id="KW-1133">Transmembrane helix</keyword>
<comment type="caution">
    <text evidence="8">The sequence shown here is derived from an EMBL/GenBank/DDBJ whole genome shotgun (WGS) entry which is preliminary data.</text>
</comment>
<evidence type="ECO:0000256" key="2">
    <source>
        <dbReference type="ARBA" id="ARBA00022448"/>
    </source>
</evidence>
<dbReference type="Proteomes" id="UP001524944">
    <property type="component" value="Unassembled WGS sequence"/>
</dbReference>
<keyword evidence="9" id="KW-1185">Reference proteome</keyword>
<proteinExistence type="predicted"/>
<feature type="transmembrane region" description="Helical" evidence="6">
    <location>
        <begin position="311"/>
        <end position="331"/>
    </location>
</feature>
<evidence type="ECO:0000259" key="7">
    <source>
        <dbReference type="PROSITE" id="PS50850"/>
    </source>
</evidence>
<reference evidence="8 9" key="1">
    <citation type="submission" date="2022-08" db="EMBL/GenBank/DDBJ databases">
        <title>Proteogenomics of the novel Dehalobacterium formicoaceticum strain EZ94 highlights a key role of methyltransferases during anaerobic dichloromethane degradation.</title>
        <authorList>
            <person name="Wasmund K."/>
        </authorList>
    </citation>
    <scope>NUCLEOTIDE SEQUENCE [LARGE SCALE GENOMIC DNA]</scope>
    <source>
        <strain evidence="8 9">EZ94</strain>
    </source>
</reference>
<dbReference type="PROSITE" id="PS50850">
    <property type="entry name" value="MFS"/>
    <property type="match status" value="1"/>
</dbReference>
<dbReference type="InterPro" id="IPR020846">
    <property type="entry name" value="MFS_dom"/>
</dbReference>
<evidence type="ECO:0000313" key="9">
    <source>
        <dbReference type="Proteomes" id="UP001524944"/>
    </source>
</evidence>
<sequence>MKVEPKSSTPQDEVLIVKLKRYRLWIFVAISVTYILSYFQRAAPAVVGPELMREFSLTPSELGLVGSMYFWAYAVTAVPGGLLADSWGARKTITAFVFLAGIGGLIFSLGTSMIMLATGRFIVGLGVGVVYVAAMRILADWYKSDERGTYSGILLAVGNVGALISTTPLVFLMGNIGWRNSFSLVAILTFVTAAISYGVIRNKPSDMGLPSPNQVNGAVMQTEVVKPSLGESLKTVFGTKKFYLLAILLFSYYGSFMGVGSLWAGPYLQNVYGLSKELAGSVLMMFPLGMVFGCPIAGYMSDKILKSRKKVLFWGCLLHILFYIPLIFLAGSLSTTMLYALFFGYGLTGGTFVSCFTCSQEIYEPKFAGTAVGALNMFLFGGGAFYQYVMGAVVGTFEPIAKNVYPVAAYQAAFAVPACGLILGVILFAFFKEGREEQ</sequence>
<dbReference type="SUPFAM" id="SSF103473">
    <property type="entry name" value="MFS general substrate transporter"/>
    <property type="match status" value="1"/>
</dbReference>
<evidence type="ECO:0000256" key="4">
    <source>
        <dbReference type="ARBA" id="ARBA00022989"/>
    </source>
</evidence>
<dbReference type="PIRSF" id="PIRSF002808">
    <property type="entry name" value="Hexose_phosphate_transp"/>
    <property type="match status" value="1"/>
</dbReference>
<dbReference type="PANTHER" id="PTHR43826:SF3">
    <property type="entry name" value="GLUCOSE-6-PHOSPHATE EXCHANGER SLC37A4"/>
    <property type="match status" value="1"/>
</dbReference>
<evidence type="ECO:0000256" key="3">
    <source>
        <dbReference type="ARBA" id="ARBA00022692"/>
    </source>
</evidence>
<feature type="transmembrane region" description="Helical" evidence="6">
    <location>
        <begin position="278"/>
        <end position="299"/>
    </location>
</feature>
<feature type="domain" description="Major facilitator superfamily (MFS) profile" evidence="7">
    <location>
        <begin position="26"/>
        <end position="436"/>
    </location>
</feature>
<feature type="transmembrane region" description="Helical" evidence="6">
    <location>
        <begin position="121"/>
        <end position="139"/>
    </location>
</feature>
<name>A0ABT1Y335_9FIRM</name>
<feature type="transmembrane region" description="Helical" evidence="6">
    <location>
        <begin position="96"/>
        <end position="115"/>
    </location>
</feature>
<gene>
    <name evidence="8" type="ORF">NVS47_03415</name>
</gene>
<feature type="transmembrane region" description="Helical" evidence="6">
    <location>
        <begin position="368"/>
        <end position="389"/>
    </location>
</feature>
<dbReference type="EMBL" id="JANPWE010000001">
    <property type="protein sequence ID" value="MCR6544570.1"/>
    <property type="molecule type" value="Genomic_DNA"/>
</dbReference>
<dbReference type="InterPro" id="IPR011701">
    <property type="entry name" value="MFS"/>
</dbReference>
<comment type="subcellular location">
    <subcellularLocation>
        <location evidence="1">Cell membrane</location>
        <topology evidence="1">Multi-pass membrane protein</topology>
    </subcellularLocation>
</comment>
<dbReference type="Gene3D" id="1.20.1250.20">
    <property type="entry name" value="MFS general substrate transporter like domains"/>
    <property type="match status" value="2"/>
</dbReference>
<evidence type="ECO:0000313" key="8">
    <source>
        <dbReference type="EMBL" id="MCR6544570.1"/>
    </source>
</evidence>
<feature type="transmembrane region" description="Helical" evidence="6">
    <location>
        <begin position="409"/>
        <end position="431"/>
    </location>
</feature>
<dbReference type="RefSeq" id="WP_089610022.1">
    <property type="nucleotide sequence ID" value="NZ_CP022121.1"/>
</dbReference>
<accession>A0ABT1Y335</accession>
<keyword evidence="2" id="KW-0813">Transport</keyword>
<protein>
    <submittedName>
        <fullName evidence="8">MFS transporter</fullName>
    </submittedName>
</protein>